<dbReference type="GO" id="GO:0000492">
    <property type="term" value="P:box C/D snoRNP assembly"/>
    <property type="evidence" value="ECO:0007669"/>
    <property type="project" value="TreeGrafter"/>
</dbReference>
<sequence length="792" mass="90540">MEERQQDEPCQYSVAERGTRGSASVYPREPEQHLENGRTQLKTSSWTREQKLEHYLTRAEVKLEQKDRQLDQLKINGDASTAAIDHQSCDVQEELQTKLTTKEEELRDLTGKLTQKGQEIDNIRRLWKGAARELGKRQARGKVIDQVTDSDLIQKAGQLQYNVRDFTRQHFGDEVNTGEAAQDSWQHWQKKLKVSSDFLDACIHSPVKRPMLVEALLWDSLVKDILGKFWWGGGEVHYGMEILTNKLKKPLASEIMAEDSEARHNYQMWQANTSALLEDALKHDKEREQRMSGKLQDIIKDLCRQLAPLTRSDHEKIVEEIFRIMQEALDLDQLFSKQIAQIFWATPDSKGMDFHEDSMELQHGEKRTADSQKVQLVVAPRLIKRGRSTGEDYGRTDVLLKITVSCELINPGSPGENYEEPRHKQWASCNGTRDPTTYVPISKLATPSGIDHDYNYLTSIELGFDRAERDAKWRGITRQPHKKGPEKGEKALVAALEANEIMVARAPKGMSRSKSNRTKWSKGPKRIEWTIEWVHEDGSKDVGQFVDWLTMMGAYDCLHNTREKNRKRKRGGDARSTQQEKKLHLEHPESASLPSPPKSPRNPGAAQEKDRQPADISADGRLSEPASEVTQSTDQLSSTEKGDARHNAPKVDGGDVAQPQPDKIDQSITSEPLSFYLHTPSLPCKQTVLAPITPETTISSALRTRLVLEYPTIYVFQRHFNDDLPEKYIREEDFYKMSTKERIEQLDEGEIVENLNHMDRRIEKIDDDVEPVIPRLDEKRLLEVLGKDLGGR</sequence>
<dbReference type="AlphaFoldDB" id="A0AA43QHC1"/>
<dbReference type="PANTHER" id="PTHR13483">
    <property type="entry name" value="BOX C_D SNORNA PROTEIN 1-RELATED"/>
    <property type="match status" value="1"/>
</dbReference>
<dbReference type="Pfam" id="PF25790">
    <property type="entry name" value="BCD1"/>
    <property type="match status" value="1"/>
</dbReference>
<dbReference type="PANTHER" id="PTHR13483:SF11">
    <property type="entry name" value="ZINC FINGER HIT DOMAIN-CONTAINING PROTEIN 3"/>
    <property type="match status" value="1"/>
</dbReference>
<feature type="compositionally biased region" description="Basic and acidic residues" evidence="2">
    <location>
        <begin position="578"/>
        <end position="589"/>
    </location>
</feature>
<protein>
    <submittedName>
        <fullName evidence="4">Box C/D snoRNA accumulation</fullName>
    </submittedName>
</protein>
<dbReference type="GO" id="GO:0048254">
    <property type="term" value="P:snoRNA localization"/>
    <property type="evidence" value="ECO:0007669"/>
    <property type="project" value="TreeGrafter"/>
</dbReference>
<reference evidence="4" key="1">
    <citation type="journal article" date="2023" name="Genome Biol. Evol.">
        <title>First Whole Genome Sequence and Flow Cytometry Genome Size Data for the Lichen-Forming Fungus Ramalina farinacea (Ascomycota).</title>
        <authorList>
            <person name="Llewellyn T."/>
            <person name="Mian S."/>
            <person name="Hill R."/>
            <person name="Leitch I.J."/>
            <person name="Gaya E."/>
        </authorList>
    </citation>
    <scope>NUCLEOTIDE SEQUENCE</scope>
    <source>
        <strain evidence="4">LIQ254RAFAR</strain>
    </source>
</reference>
<organism evidence="4 5">
    <name type="scientific">Ramalina farinacea</name>
    <dbReference type="NCBI Taxonomy" id="258253"/>
    <lineage>
        <taxon>Eukaryota</taxon>
        <taxon>Fungi</taxon>
        <taxon>Dikarya</taxon>
        <taxon>Ascomycota</taxon>
        <taxon>Pezizomycotina</taxon>
        <taxon>Lecanoromycetes</taxon>
        <taxon>OSLEUM clade</taxon>
        <taxon>Lecanoromycetidae</taxon>
        <taxon>Lecanorales</taxon>
        <taxon>Lecanorineae</taxon>
        <taxon>Ramalinaceae</taxon>
        <taxon>Ramalina</taxon>
    </lineage>
</organism>
<evidence type="ECO:0000259" key="3">
    <source>
        <dbReference type="Pfam" id="PF25790"/>
    </source>
</evidence>
<dbReference type="GO" id="GO:0005634">
    <property type="term" value="C:nucleus"/>
    <property type="evidence" value="ECO:0007669"/>
    <property type="project" value="TreeGrafter"/>
</dbReference>
<feature type="domain" description="BCD1 alpha/beta" evidence="3">
    <location>
        <begin position="490"/>
        <end position="718"/>
    </location>
</feature>
<feature type="compositionally biased region" description="Polar residues" evidence="2">
    <location>
        <begin position="37"/>
        <end position="46"/>
    </location>
</feature>
<evidence type="ECO:0000256" key="1">
    <source>
        <dbReference type="SAM" id="Coils"/>
    </source>
</evidence>
<dbReference type="GO" id="GO:0070761">
    <property type="term" value="C:pre-snoRNP complex"/>
    <property type="evidence" value="ECO:0007669"/>
    <property type="project" value="TreeGrafter"/>
</dbReference>
<keyword evidence="1" id="KW-0175">Coiled coil</keyword>
<feature type="compositionally biased region" description="Polar residues" evidence="2">
    <location>
        <begin position="628"/>
        <end position="639"/>
    </location>
</feature>
<accession>A0AA43QHC1</accession>
<feature type="coiled-coil region" evidence="1">
    <location>
        <begin position="56"/>
        <end position="112"/>
    </location>
</feature>
<gene>
    <name evidence="4" type="primary">BCD1</name>
    <name evidence="4" type="ORF">OHK93_005768</name>
</gene>
<proteinExistence type="predicted"/>
<dbReference type="GO" id="GO:0000463">
    <property type="term" value="P:maturation of LSU-rRNA from tricistronic rRNA transcript (SSU-rRNA, 5.8S rRNA, LSU-rRNA)"/>
    <property type="evidence" value="ECO:0007669"/>
    <property type="project" value="TreeGrafter"/>
</dbReference>
<feature type="region of interest" description="Disordered" evidence="2">
    <location>
        <begin position="562"/>
        <end position="666"/>
    </location>
</feature>
<keyword evidence="5" id="KW-1185">Reference proteome</keyword>
<dbReference type="InterPro" id="IPR057721">
    <property type="entry name" value="BCD1_alpha/beta"/>
</dbReference>
<dbReference type="Proteomes" id="UP001161017">
    <property type="component" value="Unassembled WGS sequence"/>
</dbReference>
<evidence type="ECO:0000313" key="4">
    <source>
        <dbReference type="EMBL" id="MDI1486537.1"/>
    </source>
</evidence>
<evidence type="ECO:0000256" key="2">
    <source>
        <dbReference type="SAM" id="MobiDB-lite"/>
    </source>
</evidence>
<feature type="region of interest" description="Disordered" evidence="2">
    <location>
        <begin position="1"/>
        <end position="46"/>
    </location>
</feature>
<dbReference type="InterPro" id="IPR051639">
    <property type="entry name" value="BCD1"/>
</dbReference>
<dbReference type="EMBL" id="JAPUFD010000003">
    <property type="protein sequence ID" value="MDI1486537.1"/>
    <property type="molecule type" value="Genomic_DNA"/>
</dbReference>
<comment type="caution">
    <text evidence="4">The sequence shown here is derived from an EMBL/GenBank/DDBJ whole genome shotgun (WGS) entry which is preliminary data.</text>
</comment>
<evidence type="ECO:0000313" key="5">
    <source>
        <dbReference type="Proteomes" id="UP001161017"/>
    </source>
</evidence>
<name>A0AA43QHC1_9LECA</name>